<dbReference type="CDD" id="cd12172">
    <property type="entry name" value="PGDH_like_2"/>
    <property type="match status" value="1"/>
</dbReference>
<keyword evidence="8" id="KW-1185">Reference proteome</keyword>
<dbReference type="SUPFAM" id="SSF51735">
    <property type="entry name" value="NAD(P)-binding Rossmann-fold domains"/>
    <property type="match status" value="1"/>
</dbReference>
<dbReference type="InterPro" id="IPR029752">
    <property type="entry name" value="D-isomer_DH_CS1"/>
</dbReference>
<dbReference type="Gene3D" id="3.40.50.720">
    <property type="entry name" value="NAD(P)-binding Rossmann-like Domain"/>
    <property type="match status" value="2"/>
</dbReference>
<comment type="caution">
    <text evidence="7">The sequence shown here is derived from an EMBL/GenBank/DDBJ whole genome shotgun (WGS) entry which is preliminary data.</text>
</comment>
<evidence type="ECO:0000256" key="2">
    <source>
        <dbReference type="ARBA" id="ARBA00023002"/>
    </source>
</evidence>
<feature type="domain" description="D-isomer specific 2-hydroxyacid dehydrogenase catalytic" evidence="5">
    <location>
        <begin position="12"/>
        <end position="315"/>
    </location>
</feature>
<dbReference type="PROSITE" id="PS00670">
    <property type="entry name" value="D_2_HYDROXYACID_DH_2"/>
    <property type="match status" value="1"/>
</dbReference>
<dbReference type="Pfam" id="PF00389">
    <property type="entry name" value="2-Hacid_dh"/>
    <property type="match status" value="1"/>
</dbReference>
<dbReference type="AlphaFoldDB" id="A0A136WE24"/>
<comment type="similarity">
    <text evidence="1 4">Belongs to the D-isomer specific 2-hydroxyacid dehydrogenase family.</text>
</comment>
<keyword evidence="2 4" id="KW-0560">Oxidoreductase</keyword>
<dbReference type="InterPro" id="IPR006140">
    <property type="entry name" value="D-isomer_DH_NAD-bd"/>
</dbReference>
<dbReference type="EMBL" id="LRVM01000005">
    <property type="protein sequence ID" value="KXL52765.1"/>
    <property type="molecule type" value="Genomic_DNA"/>
</dbReference>
<dbReference type="PATRIC" id="fig|36847.3.peg.2101"/>
<dbReference type="PROSITE" id="PS00065">
    <property type="entry name" value="D_2_HYDROXYACID_DH_1"/>
    <property type="match status" value="1"/>
</dbReference>
<dbReference type="GO" id="GO:0016618">
    <property type="term" value="F:hydroxypyruvate reductase [NAD(P)H] activity"/>
    <property type="evidence" value="ECO:0007669"/>
    <property type="project" value="UniProtKB-EC"/>
</dbReference>
<proteinExistence type="inferred from homology"/>
<dbReference type="InterPro" id="IPR029753">
    <property type="entry name" value="D-isomer_DH_CS"/>
</dbReference>
<dbReference type="GO" id="GO:0051287">
    <property type="term" value="F:NAD binding"/>
    <property type="evidence" value="ECO:0007669"/>
    <property type="project" value="InterPro"/>
</dbReference>
<sequence>MKVLVTARSFGSADEKAQKLLEENGFQVKKLVAADGPINEQLIREIVDADAIIAGLEDYSAELLKTAKKLKVISRYGVGYDKVDIQAAKARGIAVTITPGANGDSVADMAMALMLSAARNVSYMDNCIKDGNQQRPTGVEMFGKTLGVIGAGRIGKGVAKRCKGFSMDILCYDTYQDEAFAQETGAIYVDFETIVKEADFITIHSPLNEETKNMFNKEIFQRMKSKAVIVNTARGGIIDEDALFEALKNGEIGAAGLDATVEEPPYNSPLLELPNCTITPHAGAATYEASSKMGFMAAQNILDIIQKGKCIFTVNQ</sequence>
<protein>
    <submittedName>
        <fullName evidence="7">Hydroxypyruvate reductase</fullName>
        <ecNumber evidence="7">1.1.1.81</ecNumber>
    </submittedName>
</protein>
<evidence type="ECO:0000313" key="8">
    <source>
        <dbReference type="Proteomes" id="UP000070539"/>
    </source>
</evidence>
<feature type="domain" description="D-isomer specific 2-hydroxyacid dehydrogenase NAD-binding" evidence="6">
    <location>
        <begin position="111"/>
        <end position="283"/>
    </location>
</feature>
<accession>A0A136WE24</accession>
<dbReference type="Pfam" id="PF02826">
    <property type="entry name" value="2-Hacid_dh_C"/>
    <property type="match status" value="1"/>
</dbReference>
<reference evidence="7 8" key="1">
    <citation type="submission" date="2016-01" db="EMBL/GenBank/DDBJ databases">
        <title>Genome sequence of Clostridium neopropionicum X4, DSM-3847.</title>
        <authorList>
            <person name="Poehlein A."/>
            <person name="Beck M.H."/>
            <person name="Bengelsdorf F.R."/>
            <person name="Daniel R."/>
            <person name="Duerre P."/>
        </authorList>
    </citation>
    <scope>NUCLEOTIDE SEQUENCE [LARGE SCALE GENOMIC DNA]</scope>
    <source>
        <strain evidence="7 8">DSM-3847</strain>
    </source>
</reference>
<dbReference type="InterPro" id="IPR006139">
    <property type="entry name" value="D-isomer_2_OHA_DH_cat_dom"/>
</dbReference>
<evidence type="ECO:0000259" key="5">
    <source>
        <dbReference type="Pfam" id="PF00389"/>
    </source>
</evidence>
<dbReference type="STRING" id="36847.CLNEO_17870"/>
<dbReference type="PROSITE" id="PS00671">
    <property type="entry name" value="D_2_HYDROXYACID_DH_3"/>
    <property type="match status" value="1"/>
</dbReference>
<dbReference type="PANTHER" id="PTHR42938">
    <property type="entry name" value="FORMATE DEHYDROGENASE 1"/>
    <property type="match status" value="1"/>
</dbReference>
<keyword evidence="3" id="KW-0520">NAD</keyword>
<evidence type="ECO:0000259" key="6">
    <source>
        <dbReference type="Pfam" id="PF02826"/>
    </source>
</evidence>
<organism evidence="7 8">
    <name type="scientific">Anaerotignum neopropionicum</name>
    <dbReference type="NCBI Taxonomy" id="36847"/>
    <lineage>
        <taxon>Bacteria</taxon>
        <taxon>Bacillati</taxon>
        <taxon>Bacillota</taxon>
        <taxon>Clostridia</taxon>
        <taxon>Lachnospirales</taxon>
        <taxon>Anaerotignaceae</taxon>
        <taxon>Anaerotignum</taxon>
    </lineage>
</organism>
<evidence type="ECO:0000256" key="1">
    <source>
        <dbReference type="ARBA" id="ARBA00005854"/>
    </source>
</evidence>
<dbReference type="FunFam" id="3.40.50.720:FF:000203">
    <property type="entry name" value="D-3-phosphoglycerate dehydrogenase (SerA)"/>
    <property type="match status" value="1"/>
</dbReference>
<evidence type="ECO:0000313" key="7">
    <source>
        <dbReference type="EMBL" id="KXL52765.1"/>
    </source>
</evidence>
<evidence type="ECO:0000256" key="4">
    <source>
        <dbReference type="RuleBase" id="RU003719"/>
    </source>
</evidence>
<dbReference type="PANTHER" id="PTHR42938:SF9">
    <property type="entry name" value="FORMATE DEHYDROGENASE 1"/>
    <property type="match status" value="1"/>
</dbReference>
<keyword evidence="7" id="KW-0670">Pyruvate</keyword>
<dbReference type="Proteomes" id="UP000070539">
    <property type="component" value="Unassembled WGS sequence"/>
</dbReference>
<dbReference type="InterPro" id="IPR036291">
    <property type="entry name" value="NAD(P)-bd_dom_sf"/>
</dbReference>
<dbReference type="EC" id="1.1.1.81" evidence="7"/>
<name>A0A136WE24_9FIRM</name>
<dbReference type="RefSeq" id="WP_242864194.1">
    <property type="nucleotide sequence ID" value="NZ_LRVM01000005.1"/>
</dbReference>
<dbReference type="SUPFAM" id="SSF52283">
    <property type="entry name" value="Formate/glycerate dehydrogenase catalytic domain-like"/>
    <property type="match status" value="1"/>
</dbReference>
<evidence type="ECO:0000256" key="3">
    <source>
        <dbReference type="ARBA" id="ARBA00023027"/>
    </source>
</evidence>
<gene>
    <name evidence="7" type="ORF">CLNEO_17870</name>
</gene>